<evidence type="ECO:0000313" key="3">
    <source>
        <dbReference type="Proteomes" id="UP000829354"/>
    </source>
</evidence>
<gene>
    <name evidence="2" type="ORF">L5515_000981</name>
</gene>
<keyword evidence="1" id="KW-0175">Coiled coil</keyword>
<organism evidence="2 3">
    <name type="scientific">Caenorhabditis briggsae</name>
    <dbReference type="NCBI Taxonomy" id="6238"/>
    <lineage>
        <taxon>Eukaryota</taxon>
        <taxon>Metazoa</taxon>
        <taxon>Ecdysozoa</taxon>
        <taxon>Nematoda</taxon>
        <taxon>Chromadorea</taxon>
        <taxon>Rhabditida</taxon>
        <taxon>Rhabditina</taxon>
        <taxon>Rhabditomorpha</taxon>
        <taxon>Rhabditoidea</taxon>
        <taxon>Rhabditidae</taxon>
        <taxon>Peloderinae</taxon>
        <taxon>Caenorhabditis</taxon>
    </lineage>
</organism>
<accession>A0AAE9J2P7</accession>
<reference evidence="2 3" key="1">
    <citation type="submission" date="2022-04" db="EMBL/GenBank/DDBJ databases">
        <title>Chromosome-level reference genomes for two strains of Caenorhabditis briggsae: an improved platform for comparative genomics.</title>
        <authorList>
            <person name="Stevens L."/>
            <person name="Andersen E."/>
        </authorList>
    </citation>
    <scope>NUCLEOTIDE SEQUENCE [LARGE SCALE GENOMIC DNA]</scope>
    <source>
        <strain evidence="2">VX34</strain>
        <tissue evidence="2">Whole-organism</tissue>
    </source>
</reference>
<dbReference type="Proteomes" id="UP000829354">
    <property type="component" value="Chromosome I"/>
</dbReference>
<evidence type="ECO:0000313" key="2">
    <source>
        <dbReference type="EMBL" id="UMM11967.1"/>
    </source>
</evidence>
<dbReference type="EMBL" id="CP092620">
    <property type="protein sequence ID" value="UMM11967.1"/>
    <property type="molecule type" value="Genomic_DNA"/>
</dbReference>
<proteinExistence type="predicted"/>
<protein>
    <submittedName>
        <fullName evidence="2">Uncharacterized protein</fullName>
    </submittedName>
</protein>
<evidence type="ECO:0000256" key="1">
    <source>
        <dbReference type="SAM" id="Coils"/>
    </source>
</evidence>
<name>A0AAE9J2P7_CAEBR</name>
<feature type="coiled-coil region" evidence="1">
    <location>
        <begin position="69"/>
        <end position="103"/>
    </location>
</feature>
<keyword evidence="3" id="KW-1185">Reference proteome</keyword>
<feature type="coiled-coil region" evidence="1">
    <location>
        <begin position="4"/>
        <end position="31"/>
    </location>
</feature>
<sequence length="136" mass="16493">MDPCERMEDQINKITNKVETLKRDIVDMEVKWQENDHNKSRKIILEMTPEAKERERLLDVIFRDRDECLEEKMKVARFYRSELKALEQENDDLRSKNKERIDLKIGGEVDEDYEDSEDPLCYVLRIRHSGRLKEYE</sequence>
<dbReference type="AlphaFoldDB" id="A0AAE9J2P7"/>